<dbReference type="InterPro" id="IPR000515">
    <property type="entry name" value="MetI-like"/>
</dbReference>
<comment type="subcellular location">
    <subcellularLocation>
        <location evidence="1 7">Cell membrane</location>
        <topology evidence="1 7">Multi-pass membrane protein</topology>
    </subcellularLocation>
</comment>
<dbReference type="OrthoDB" id="9771544at2"/>
<dbReference type="CDD" id="cd06261">
    <property type="entry name" value="TM_PBP2"/>
    <property type="match status" value="1"/>
</dbReference>
<feature type="transmembrane region" description="Helical" evidence="7">
    <location>
        <begin position="109"/>
        <end position="130"/>
    </location>
</feature>
<keyword evidence="5 7" id="KW-1133">Transmembrane helix</keyword>
<sequence length="280" mass="31595">MKNKRLLSDIIYYVFVIAFGFIMIYPILWMFASSLKPAQEIFNNALSLIPSVFVWENYPTGWQGFGRTGFDIFFKNSAIVTSLVVIGAICSSSIVAYGFARLNFKFKGLLFACLMGTIMLPMQITLIPQYVLFHNIGWVNTFYPLIVPAFLGGTPFFVFLLIQFIRGIPRELDEAAIVDGCSTFGVFWRIILPLLKPALVTVALFAFMWTWDDFLAPLIYLNNANLHTVTLGLRNFMDADGNTNWGPLLAMSSLSLMPQFILFAFFQKYLVEGIATTGLK</sequence>
<feature type="transmembrane region" description="Helical" evidence="7">
    <location>
        <begin position="78"/>
        <end position="97"/>
    </location>
</feature>
<evidence type="ECO:0000256" key="2">
    <source>
        <dbReference type="ARBA" id="ARBA00022448"/>
    </source>
</evidence>
<dbReference type="PROSITE" id="PS50928">
    <property type="entry name" value="ABC_TM1"/>
    <property type="match status" value="1"/>
</dbReference>
<comment type="caution">
    <text evidence="9">The sequence shown here is derived from an EMBL/GenBank/DDBJ whole genome shotgun (WGS) entry which is preliminary data.</text>
</comment>
<feature type="transmembrane region" description="Helical" evidence="7">
    <location>
        <begin position="142"/>
        <end position="165"/>
    </location>
</feature>
<feature type="transmembrane region" description="Helical" evidence="7">
    <location>
        <begin position="12"/>
        <end position="32"/>
    </location>
</feature>
<dbReference type="PANTHER" id="PTHR43744">
    <property type="entry name" value="ABC TRANSPORTER PERMEASE PROTEIN MG189-RELATED-RELATED"/>
    <property type="match status" value="1"/>
</dbReference>
<dbReference type="GO" id="GO:0005886">
    <property type="term" value="C:plasma membrane"/>
    <property type="evidence" value="ECO:0007669"/>
    <property type="project" value="UniProtKB-SubCell"/>
</dbReference>
<feature type="transmembrane region" description="Helical" evidence="7">
    <location>
        <begin position="186"/>
        <end position="211"/>
    </location>
</feature>
<feature type="domain" description="ABC transmembrane type-1" evidence="8">
    <location>
        <begin position="74"/>
        <end position="266"/>
    </location>
</feature>
<dbReference type="GO" id="GO:0055085">
    <property type="term" value="P:transmembrane transport"/>
    <property type="evidence" value="ECO:0007669"/>
    <property type="project" value="InterPro"/>
</dbReference>
<gene>
    <name evidence="9" type="ORF">JCM9157_3349</name>
</gene>
<evidence type="ECO:0000256" key="6">
    <source>
        <dbReference type="ARBA" id="ARBA00023136"/>
    </source>
</evidence>
<dbReference type="InterPro" id="IPR035906">
    <property type="entry name" value="MetI-like_sf"/>
</dbReference>
<reference evidence="9 10" key="1">
    <citation type="journal article" date="2014" name="Genome Announc.">
        <title>Draft Genome Sequences of Three Alkaliphilic Bacillus Strains, Bacillus wakoensis JCM 9140T, Bacillus akibai JCM 9157T, and Bacillus hemicellulosilyticus JCM 9152T.</title>
        <authorList>
            <person name="Yuki M."/>
            <person name="Oshima K."/>
            <person name="Suda W."/>
            <person name="Oshida Y."/>
            <person name="Kitamura K."/>
            <person name="Iida T."/>
            <person name="Hattori M."/>
            <person name="Ohkuma M."/>
        </authorList>
    </citation>
    <scope>NUCLEOTIDE SEQUENCE [LARGE SCALE GENOMIC DNA]</scope>
    <source>
        <strain evidence="9 10">JCM 9157</strain>
    </source>
</reference>
<dbReference type="Pfam" id="PF00528">
    <property type="entry name" value="BPD_transp_1"/>
    <property type="match status" value="1"/>
</dbReference>
<protein>
    <submittedName>
        <fullName evidence="9">Rhamnose oligosaccharide ABC transport system</fullName>
    </submittedName>
</protein>
<dbReference type="PANTHER" id="PTHR43744:SF6">
    <property type="entry name" value="ABC TRANSPORTER PERMEASE PROTEIN YESQ-RELATED"/>
    <property type="match status" value="1"/>
</dbReference>
<organism evidence="9 10">
    <name type="scientific">Halalkalibacter akibai (strain ATCC 43226 / DSM 21942 / CIP 109018 / JCM 9157 / 1139)</name>
    <name type="common">Bacillus akibai</name>
    <dbReference type="NCBI Taxonomy" id="1236973"/>
    <lineage>
        <taxon>Bacteria</taxon>
        <taxon>Bacillati</taxon>
        <taxon>Bacillota</taxon>
        <taxon>Bacilli</taxon>
        <taxon>Bacillales</taxon>
        <taxon>Bacillaceae</taxon>
        <taxon>Halalkalibacter</taxon>
    </lineage>
</organism>
<evidence type="ECO:0000256" key="1">
    <source>
        <dbReference type="ARBA" id="ARBA00004651"/>
    </source>
</evidence>
<evidence type="ECO:0000256" key="7">
    <source>
        <dbReference type="RuleBase" id="RU363032"/>
    </source>
</evidence>
<dbReference type="STRING" id="1236973.JCM9157_3349"/>
<dbReference type="Gene3D" id="1.10.3720.10">
    <property type="entry name" value="MetI-like"/>
    <property type="match status" value="1"/>
</dbReference>
<evidence type="ECO:0000313" key="9">
    <source>
        <dbReference type="EMBL" id="GAE36193.1"/>
    </source>
</evidence>
<dbReference type="RefSeq" id="WP_035665990.1">
    <property type="nucleotide sequence ID" value="NZ_BAUV01000030.1"/>
</dbReference>
<evidence type="ECO:0000313" key="10">
    <source>
        <dbReference type="Proteomes" id="UP000018896"/>
    </source>
</evidence>
<keyword evidence="6 7" id="KW-0472">Membrane</keyword>
<dbReference type="EMBL" id="BAUV01000030">
    <property type="protein sequence ID" value="GAE36193.1"/>
    <property type="molecule type" value="Genomic_DNA"/>
</dbReference>
<evidence type="ECO:0000259" key="8">
    <source>
        <dbReference type="PROSITE" id="PS50928"/>
    </source>
</evidence>
<feature type="transmembrane region" description="Helical" evidence="7">
    <location>
        <begin position="245"/>
        <end position="266"/>
    </location>
</feature>
<name>W4QX12_HALA3</name>
<evidence type="ECO:0000256" key="5">
    <source>
        <dbReference type="ARBA" id="ARBA00022989"/>
    </source>
</evidence>
<keyword evidence="3" id="KW-1003">Cell membrane</keyword>
<evidence type="ECO:0000256" key="4">
    <source>
        <dbReference type="ARBA" id="ARBA00022692"/>
    </source>
</evidence>
<keyword evidence="10" id="KW-1185">Reference proteome</keyword>
<evidence type="ECO:0000256" key="3">
    <source>
        <dbReference type="ARBA" id="ARBA00022475"/>
    </source>
</evidence>
<keyword evidence="4 7" id="KW-0812">Transmembrane</keyword>
<dbReference type="eggNOG" id="COG0395">
    <property type="taxonomic scope" value="Bacteria"/>
</dbReference>
<comment type="similarity">
    <text evidence="7">Belongs to the binding-protein-dependent transport system permease family.</text>
</comment>
<dbReference type="SUPFAM" id="SSF161098">
    <property type="entry name" value="MetI-like"/>
    <property type="match status" value="1"/>
</dbReference>
<dbReference type="Proteomes" id="UP000018896">
    <property type="component" value="Unassembled WGS sequence"/>
</dbReference>
<keyword evidence="2 7" id="KW-0813">Transport</keyword>
<accession>W4QX12</accession>
<proteinExistence type="inferred from homology"/>
<dbReference type="AlphaFoldDB" id="W4QX12"/>